<evidence type="ECO:0000313" key="5">
    <source>
        <dbReference type="EMBL" id="GAA2005516.1"/>
    </source>
</evidence>
<proteinExistence type="predicted"/>
<dbReference type="InterPro" id="IPR050204">
    <property type="entry name" value="AraC_XylS_family_regulators"/>
</dbReference>
<evidence type="ECO:0000256" key="3">
    <source>
        <dbReference type="ARBA" id="ARBA00023163"/>
    </source>
</evidence>
<comment type="caution">
    <text evidence="5">The sequence shown here is derived from an EMBL/GenBank/DDBJ whole genome shotgun (WGS) entry which is preliminary data.</text>
</comment>
<dbReference type="PROSITE" id="PS01124">
    <property type="entry name" value="HTH_ARAC_FAMILY_2"/>
    <property type="match status" value="1"/>
</dbReference>
<keyword evidence="6" id="KW-1185">Reference proteome</keyword>
<sequence length="291" mass="32766">MIRAAVAPLAFNCVTVTVVRDGSAILLSEFGQKPINVGDVILLAANTLCGGEPEEQMTVTTICADTDYVIDQVFWQHVGQLQDRLDAQDFAATIYTEPAQILRLGEDRASALEPWLDELVALSTEHRPVENFHRLQALWFSITHVIAPLIRTSEMRLSSTQRATTWPAVPRIRRFSPLRREARRGAELLRVNTARHWSVGDLAAELHLSKSQVSRLFVDAYGKSPIAYLTMLRTERMARLIRTTDDPISMIAREVGWSDPDFAARQFRRSIGVTPRKYRSMINDHAAQMVG</sequence>
<dbReference type="InterPro" id="IPR009057">
    <property type="entry name" value="Homeodomain-like_sf"/>
</dbReference>
<accession>A0ABP5EVY1</accession>
<dbReference type="Proteomes" id="UP001500755">
    <property type="component" value="Unassembled WGS sequence"/>
</dbReference>
<organism evidence="5 6">
    <name type="scientific">Brevibacterium samyangense</name>
    <dbReference type="NCBI Taxonomy" id="366888"/>
    <lineage>
        <taxon>Bacteria</taxon>
        <taxon>Bacillati</taxon>
        <taxon>Actinomycetota</taxon>
        <taxon>Actinomycetes</taxon>
        <taxon>Micrococcales</taxon>
        <taxon>Brevibacteriaceae</taxon>
        <taxon>Brevibacterium</taxon>
    </lineage>
</organism>
<dbReference type="RefSeq" id="WP_344308257.1">
    <property type="nucleotide sequence ID" value="NZ_BAAANO010000013.1"/>
</dbReference>
<evidence type="ECO:0000256" key="2">
    <source>
        <dbReference type="ARBA" id="ARBA00023125"/>
    </source>
</evidence>
<protein>
    <recommendedName>
        <fullName evidence="4">HTH araC/xylS-type domain-containing protein</fullName>
    </recommendedName>
</protein>
<dbReference type="PANTHER" id="PTHR46796:SF13">
    <property type="entry name" value="HTH-TYPE TRANSCRIPTIONAL ACTIVATOR RHAS"/>
    <property type="match status" value="1"/>
</dbReference>
<gene>
    <name evidence="5" type="ORF">GCM10009755_14010</name>
</gene>
<keyword evidence="3" id="KW-0804">Transcription</keyword>
<dbReference type="SMART" id="SM00342">
    <property type="entry name" value="HTH_ARAC"/>
    <property type="match status" value="1"/>
</dbReference>
<name>A0ABP5EVY1_9MICO</name>
<evidence type="ECO:0000256" key="1">
    <source>
        <dbReference type="ARBA" id="ARBA00023015"/>
    </source>
</evidence>
<dbReference type="Pfam" id="PF12833">
    <property type="entry name" value="HTH_18"/>
    <property type="match status" value="1"/>
</dbReference>
<evidence type="ECO:0000259" key="4">
    <source>
        <dbReference type="PROSITE" id="PS01124"/>
    </source>
</evidence>
<reference evidence="6" key="1">
    <citation type="journal article" date="2019" name="Int. J. Syst. Evol. Microbiol.">
        <title>The Global Catalogue of Microorganisms (GCM) 10K type strain sequencing project: providing services to taxonomists for standard genome sequencing and annotation.</title>
        <authorList>
            <consortium name="The Broad Institute Genomics Platform"/>
            <consortium name="The Broad Institute Genome Sequencing Center for Infectious Disease"/>
            <person name="Wu L."/>
            <person name="Ma J."/>
        </authorList>
    </citation>
    <scope>NUCLEOTIDE SEQUENCE [LARGE SCALE GENOMIC DNA]</scope>
    <source>
        <strain evidence="6">JCM 14546</strain>
    </source>
</reference>
<dbReference type="Gene3D" id="1.10.10.60">
    <property type="entry name" value="Homeodomain-like"/>
    <property type="match status" value="2"/>
</dbReference>
<feature type="domain" description="HTH araC/xylS-type" evidence="4">
    <location>
        <begin position="183"/>
        <end position="281"/>
    </location>
</feature>
<keyword evidence="2" id="KW-0238">DNA-binding</keyword>
<dbReference type="PANTHER" id="PTHR46796">
    <property type="entry name" value="HTH-TYPE TRANSCRIPTIONAL ACTIVATOR RHAS-RELATED"/>
    <property type="match status" value="1"/>
</dbReference>
<evidence type="ECO:0000313" key="6">
    <source>
        <dbReference type="Proteomes" id="UP001500755"/>
    </source>
</evidence>
<dbReference type="EMBL" id="BAAANO010000013">
    <property type="protein sequence ID" value="GAA2005516.1"/>
    <property type="molecule type" value="Genomic_DNA"/>
</dbReference>
<dbReference type="SUPFAM" id="SSF46689">
    <property type="entry name" value="Homeodomain-like"/>
    <property type="match status" value="2"/>
</dbReference>
<dbReference type="InterPro" id="IPR018060">
    <property type="entry name" value="HTH_AraC"/>
</dbReference>
<keyword evidence="1" id="KW-0805">Transcription regulation</keyword>